<dbReference type="AlphaFoldDB" id="W0PKQ1"/>
<dbReference type="Pfam" id="PF00496">
    <property type="entry name" value="SBP_bac_5"/>
    <property type="match status" value="1"/>
</dbReference>
<dbReference type="STRING" id="1247726.MIM_c40880"/>
<dbReference type="PANTHER" id="PTHR30290">
    <property type="entry name" value="PERIPLASMIC BINDING COMPONENT OF ABC TRANSPORTER"/>
    <property type="match status" value="1"/>
</dbReference>
<comment type="similarity">
    <text evidence="1">Belongs to the bacterial solute-binding protein 5 family.</text>
</comment>
<name>W0PKQ1_ADVMD</name>
<dbReference type="PROSITE" id="PS01040">
    <property type="entry name" value="SBP_BACTERIAL_5"/>
    <property type="match status" value="1"/>
</dbReference>
<dbReference type="GO" id="GO:0015833">
    <property type="term" value="P:peptide transport"/>
    <property type="evidence" value="ECO:0007669"/>
    <property type="project" value="TreeGrafter"/>
</dbReference>
<dbReference type="GO" id="GO:1904680">
    <property type="term" value="F:peptide transmembrane transporter activity"/>
    <property type="evidence" value="ECO:0007669"/>
    <property type="project" value="TreeGrafter"/>
</dbReference>
<proteinExistence type="inferred from homology"/>
<protein>
    <submittedName>
        <fullName evidence="5">Putative extracellular solute-binding protein, family 5</fullName>
    </submittedName>
</protein>
<evidence type="ECO:0000313" key="6">
    <source>
        <dbReference type="Proteomes" id="UP000019095"/>
    </source>
</evidence>
<dbReference type="RefSeq" id="WP_025374823.1">
    <property type="nucleotide sequence ID" value="NZ_CP003915.1"/>
</dbReference>
<dbReference type="Gene3D" id="3.90.76.10">
    <property type="entry name" value="Dipeptide-binding Protein, Domain 1"/>
    <property type="match status" value="1"/>
</dbReference>
<evidence type="ECO:0000259" key="4">
    <source>
        <dbReference type="Pfam" id="PF00496"/>
    </source>
</evidence>
<dbReference type="PROSITE" id="PS51257">
    <property type="entry name" value="PROKAR_LIPOPROTEIN"/>
    <property type="match status" value="1"/>
</dbReference>
<dbReference type="HOGENOM" id="CLU_017028_7_3_4"/>
<dbReference type="OrthoDB" id="9801799at2"/>
<dbReference type="eggNOG" id="COG0747">
    <property type="taxonomic scope" value="Bacteria"/>
</dbReference>
<organism evidence="5 6">
    <name type="scientific">Advenella mimigardefordensis (strain DSM 17166 / LMG 22922 / DPN7)</name>
    <dbReference type="NCBI Taxonomy" id="1247726"/>
    <lineage>
        <taxon>Bacteria</taxon>
        <taxon>Pseudomonadati</taxon>
        <taxon>Pseudomonadota</taxon>
        <taxon>Betaproteobacteria</taxon>
        <taxon>Burkholderiales</taxon>
        <taxon>Alcaligenaceae</taxon>
    </lineage>
</organism>
<dbReference type="Gene3D" id="3.40.190.10">
    <property type="entry name" value="Periplasmic binding protein-like II"/>
    <property type="match status" value="1"/>
</dbReference>
<dbReference type="PIRSF" id="PIRSF002741">
    <property type="entry name" value="MppA"/>
    <property type="match status" value="1"/>
</dbReference>
<accession>W0PKQ1</accession>
<reference evidence="5 6" key="1">
    <citation type="journal article" date="2014" name="Microbiology">
        <title>Unravelling the complete genome sequence of Advenella mimigardefordensis strain DPN7T and novel insights in the catabolism of the xenobiotic polythioester precursor 3,3'-dithiodipropionate.</title>
        <authorList>
            <person name="Wubbeler J.H."/>
            <person name="Hiessl S."/>
            <person name="Schuldes J."/>
            <person name="Thurmer A."/>
            <person name="Daniel R."/>
            <person name="Steinbuchel A."/>
        </authorList>
    </citation>
    <scope>NUCLEOTIDE SEQUENCE [LARGE SCALE GENOMIC DNA]</scope>
    <source>
        <strain evidence="6">DSM 17166 / LMG 22922 / DPN7</strain>
    </source>
</reference>
<dbReference type="InterPro" id="IPR023765">
    <property type="entry name" value="SBP_5_CS"/>
</dbReference>
<dbReference type="EMBL" id="CP003915">
    <property type="protein sequence ID" value="AHG66135.1"/>
    <property type="molecule type" value="Genomic_DNA"/>
</dbReference>
<dbReference type="GO" id="GO:0030288">
    <property type="term" value="C:outer membrane-bounded periplasmic space"/>
    <property type="evidence" value="ECO:0007669"/>
    <property type="project" value="UniProtKB-ARBA"/>
</dbReference>
<dbReference type="Proteomes" id="UP000019095">
    <property type="component" value="Chromosome"/>
</dbReference>
<evidence type="ECO:0000313" key="5">
    <source>
        <dbReference type="EMBL" id="AHG66135.1"/>
    </source>
</evidence>
<evidence type="ECO:0000256" key="3">
    <source>
        <dbReference type="SAM" id="SignalP"/>
    </source>
</evidence>
<evidence type="ECO:0000256" key="1">
    <source>
        <dbReference type="ARBA" id="ARBA00005695"/>
    </source>
</evidence>
<feature type="domain" description="Solute-binding protein family 5" evidence="4">
    <location>
        <begin position="64"/>
        <end position="421"/>
    </location>
</feature>
<dbReference type="Gene3D" id="3.10.105.10">
    <property type="entry name" value="Dipeptide-binding Protein, Domain 3"/>
    <property type="match status" value="1"/>
</dbReference>
<gene>
    <name evidence="5" type="ORF">MIM_c40880</name>
</gene>
<sequence length="512" mass="56656">MNKYLLSLFSLAGIFVGSACAQTLNVQIPADLRSSQPGVNRDSTADMLVSHVVEGLVAFDNVGTVKPLLAERVEESEDGLAYTFFLRKGVKFHNGELLEAEDVVWSWKHYMNPDVGWRCRAEFSGRNGTKVTDVQATDATTVKFVLDKSDPMFLSTLARPDCGMTGILNKASVKADGSWDKPIGTGPFELGNWSKGSYVELLAFKDYANLKGTADGYIGNKKPLVDRVKFLVVPDASAAKAALVRGDLDLIPDITSSDYGELRKNANLQISHSYTARRNTILLQTADPLMTKPMRRAIASAIDIKSLVEMVTDGLGKPNNSVIPIGTPSYTSVQQLGWKYDVNEAKQLLQKAGYRGQQISLITNKDYPSMYNAAILAQAMLQQAGVNVKLDVMDWATQLDRYNSGKYQMMAFSYSPRFDDALLYEHFMGDKKVQKRKVWDNPADLELLDQAMATGDRAKRQPLLDQLHKDFLEDVPMVMLYNGITIDAASGKVQGYTSWPGSSARLWQVSKK</sequence>
<dbReference type="InterPro" id="IPR030678">
    <property type="entry name" value="Peptide/Ni-bd"/>
</dbReference>
<dbReference type="GO" id="GO:0043190">
    <property type="term" value="C:ATP-binding cassette (ABC) transporter complex"/>
    <property type="evidence" value="ECO:0007669"/>
    <property type="project" value="InterPro"/>
</dbReference>
<dbReference type="PATRIC" id="fig|1247726.3.peg.4507"/>
<keyword evidence="6" id="KW-1185">Reference proteome</keyword>
<dbReference type="KEGG" id="amim:MIM_c40880"/>
<dbReference type="InterPro" id="IPR039424">
    <property type="entry name" value="SBP_5"/>
</dbReference>
<dbReference type="PANTHER" id="PTHR30290:SF38">
    <property type="entry name" value="D,D-DIPEPTIDE-BINDING PERIPLASMIC PROTEIN DDPA-RELATED"/>
    <property type="match status" value="1"/>
</dbReference>
<evidence type="ECO:0000256" key="2">
    <source>
        <dbReference type="ARBA" id="ARBA00022729"/>
    </source>
</evidence>
<dbReference type="InterPro" id="IPR000914">
    <property type="entry name" value="SBP_5_dom"/>
</dbReference>
<keyword evidence="2 3" id="KW-0732">Signal</keyword>
<feature type="signal peptide" evidence="3">
    <location>
        <begin position="1"/>
        <end position="21"/>
    </location>
</feature>
<feature type="chain" id="PRO_5004793030" evidence="3">
    <location>
        <begin position="22"/>
        <end position="512"/>
    </location>
</feature>
<dbReference type="SUPFAM" id="SSF53850">
    <property type="entry name" value="Periplasmic binding protein-like II"/>
    <property type="match status" value="1"/>
</dbReference>